<organism evidence="2 3">
    <name type="scientific">Azospirillum picis</name>
    <dbReference type="NCBI Taxonomy" id="488438"/>
    <lineage>
        <taxon>Bacteria</taxon>
        <taxon>Pseudomonadati</taxon>
        <taxon>Pseudomonadota</taxon>
        <taxon>Alphaproteobacteria</taxon>
        <taxon>Rhodospirillales</taxon>
        <taxon>Azospirillaceae</taxon>
        <taxon>Azospirillum</taxon>
    </lineage>
</organism>
<feature type="compositionally biased region" description="Basic and acidic residues" evidence="1">
    <location>
        <begin position="345"/>
        <end position="356"/>
    </location>
</feature>
<keyword evidence="2" id="KW-0808">Transferase</keyword>
<reference evidence="2 3" key="1">
    <citation type="submission" date="2023-07" db="EMBL/GenBank/DDBJ databases">
        <title>Genomic Encyclopedia of Type Strains, Phase IV (KMG-IV): sequencing the most valuable type-strain genomes for metagenomic binning, comparative biology and taxonomic classification.</title>
        <authorList>
            <person name="Goeker M."/>
        </authorList>
    </citation>
    <scope>NUCLEOTIDE SEQUENCE [LARGE SCALE GENOMIC DNA]</scope>
    <source>
        <strain evidence="2 3">DSM 19922</strain>
    </source>
</reference>
<evidence type="ECO:0000313" key="3">
    <source>
        <dbReference type="Proteomes" id="UP001244552"/>
    </source>
</evidence>
<protein>
    <submittedName>
        <fullName evidence="2">Protein-tyrosine sulfotransferase</fullName>
        <ecNumber evidence="2">2.8.2.20</ecNumber>
    </submittedName>
</protein>
<accession>A0ABU0MU21</accession>
<dbReference type="EMBL" id="JAUSVU010000035">
    <property type="protein sequence ID" value="MDQ0536996.1"/>
    <property type="molecule type" value="Genomic_DNA"/>
</dbReference>
<dbReference type="RefSeq" id="WP_246513747.1">
    <property type="nucleotide sequence ID" value="NZ_JAGINO010000035.1"/>
</dbReference>
<feature type="region of interest" description="Disordered" evidence="1">
    <location>
        <begin position="337"/>
        <end position="356"/>
    </location>
</feature>
<dbReference type="InterPro" id="IPR027417">
    <property type="entry name" value="P-loop_NTPase"/>
</dbReference>
<dbReference type="SUPFAM" id="SSF52540">
    <property type="entry name" value="P-loop containing nucleoside triphosphate hydrolases"/>
    <property type="match status" value="1"/>
</dbReference>
<proteinExistence type="predicted"/>
<name>A0ABU0MU21_9PROT</name>
<dbReference type="GO" id="GO:0008476">
    <property type="term" value="F:protein-tyrosine sulfotransferase activity"/>
    <property type="evidence" value="ECO:0007669"/>
    <property type="project" value="UniProtKB-EC"/>
</dbReference>
<sequence>MAAEGPEHKRAIPRRFEEVWHRSAEKEAFVFWNAKTLTADHYATSLKNHFGDGVTHRLQKEIGFVGKRLLRLPSTEQSSFFDPWFSEENARHLREVARSIRGLPREGASADAPAGERRAPRIVFLHGVMPRSGTNYLQSLLELHPDVAVNPYGIRELPFLNTIEEARLYEGRFYRYYHRNRDCIRDLETFCYMVSGFLRRVEADFPADKTVVIKSPHTRMMRYFPYLFPAEQCLIVLREGKRAVQSTIDTWPLRFLGRTFADVCREWSFGTAAALEAQSRMSPDACRLIRFEDAVANPDGAARDLLHFLKLDEARYPFERISELPILGSSRASRHNGEVSWTPVKKPEGFDPSKRPIEWPRKRQTVFDAVAGEMQKKAGYAA</sequence>
<gene>
    <name evidence="2" type="ORF">QO018_005895</name>
</gene>
<comment type="caution">
    <text evidence="2">The sequence shown here is derived from an EMBL/GenBank/DDBJ whole genome shotgun (WGS) entry which is preliminary data.</text>
</comment>
<evidence type="ECO:0000256" key="1">
    <source>
        <dbReference type="SAM" id="MobiDB-lite"/>
    </source>
</evidence>
<dbReference type="Gene3D" id="3.40.50.300">
    <property type="entry name" value="P-loop containing nucleotide triphosphate hydrolases"/>
    <property type="match status" value="1"/>
</dbReference>
<dbReference type="Pfam" id="PF13469">
    <property type="entry name" value="Sulfotransfer_3"/>
    <property type="match status" value="1"/>
</dbReference>
<dbReference type="Proteomes" id="UP001244552">
    <property type="component" value="Unassembled WGS sequence"/>
</dbReference>
<dbReference type="EC" id="2.8.2.20" evidence="2"/>
<keyword evidence="3" id="KW-1185">Reference proteome</keyword>
<evidence type="ECO:0000313" key="2">
    <source>
        <dbReference type="EMBL" id="MDQ0536996.1"/>
    </source>
</evidence>